<proteinExistence type="predicted"/>
<evidence type="ECO:0000313" key="2">
    <source>
        <dbReference type="Proteomes" id="UP001461498"/>
    </source>
</evidence>
<comment type="caution">
    <text evidence="1">The sequence shown here is derived from an EMBL/GenBank/DDBJ whole genome shotgun (WGS) entry which is preliminary data.</text>
</comment>
<name>A0AAW1CQ02_9HEMI</name>
<sequence>MFPVDKLSSYERGYLYNVIRFTHICHQYTENVHTVCCHIKERSHQQRTLYCH</sequence>
<accession>A0AAW1CQ02</accession>
<dbReference type="EMBL" id="JAPXFL010000010">
    <property type="protein sequence ID" value="KAK9500105.1"/>
    <property type="molecule type" value="Genomic_DNA"/>
</dbReference>
<dbReference type="Proteomes" id="UP001461498">
    <property type="component" value="Unassembled WGS sequence"/>
</dbReference>
<evidence type="ECO:0000313" key="1">
    <source>
        <dbReference type="EMBL" id="KAK9500105.1"/>
    </source>
</evidence>
<dbReference type="AlphaFoldDB" id="A0AAW1CQ02"/>
<keyword evidence="2" id="KW-1185">Reference proteome</keyword>
<organism evidence="1 2">
    <name type="scientific">Rhynocoris fuscipes</name>
    <dbReference type="NCBI Taxonomy" id="488301"/>
    <lineage>
        <taxon>Eukaryota</taxon>
        <taxon>Metazoa</taxon>
        <taxon>Ecdysozoa</taxon>
        <taxon>Arthropoda</taxon>
        <taxon>Hexapoda</taxon>
        <taxon>Insecta</taxon>
        <taxon>Pterygota</taxon>
        <taxon>Neoptera</taxon>
        <taxon>Paraneoptera</taxon>
        <taxon>Hemiptera</taxon>
        <taxon>Heteroptera</taxon>
        <taxon>Panheteroptera</taxon>
        <taxon>Cimicomorpha</taxon>
        <taxon>Reduviidae</taxon>
        <taxon>Harpactorinae</taxon>
        <taxon>Harpactorini</taxon>
        <taxon>Rhynocoris</taxon>
    </lineage>
</organism>
<reference evidence="1 2" key="1">
    <citation type="submission" date="2022-12" db="EMBL/GenBank/DDBJ databases">
        <title>Chromosome-level genome assembly of true bugs.</title>
        <authorList>
            <person name="Ma L."/>
            <person name="Li H."/>
        </authorList>
    </citation>
    <scope>NUCLEOTIDE SEQUENCE [LARGE SCALE GENOMIC DNA]</scope>
    <source>
        <strain evidence="1">Lab_2022b</strain>
    </source>
</reference>
<protein>
    <submittedName>
        <fullName evidence="1">Uncharacterized protein</fullName>
    </submittedName>
</protein>
<gene>
    <name evidence="1" type="ORF">O3M35_001437</name>
</gene>